<organism evidence="1 2">
    <name type="scientific">Pleurotus eryngii</name>
    <name type="common">Boletus of the steppes</name>
    <dbReference type="NCBI Taxonomy" id="5323"/>
    <lineage>
        <taxon>Eukaryota</taxon>
        <taxon>Fungi</taxon>
        <taxon>Dikarya</taxon>
        <taxon>Basidiomycota</taxon>
        <taxon>Agaricomycotina</taxon>
        <taxon>Agaricomycetes</taxon>
        <taxon>Agaricomycetidae</taxon>
        <taxon>Agaricales</taxon>
        <taxon>Pleurotineae</taxon>
        <taxon>Pleurotaceae</taxon>
        <taxon>Pleurotus</taxon>
    </lineage>
</organism>
<comment type="caution">
    <text evidence="1">The sequence shown here is derived from an EMBL/GenBank/DDBJ whole genome shotgun (WGS) entry which is preliminary data.</text>
</comment>
<evidence type="ECO:0008006" key="3">
    <source>
        <dbReference type="Google" id="ProtNLM"/>
    </source>
</evidence>
<evidence type="ECO:0000313" key="2">
    <source>
        <dbReference type="Proteomes" id="UP000807025"/>
    </source>
</evidence>
<reference evidence="1" key="1">
    <citation type="submission" date="2020-11" db="EMBL/GenBank/DDBJ databases">
        <authorList>
            <consortium name="DOE Joint Genome Institute"/>
            <person name="Ahrendt S."/>
            <person name="Riley R."/>
            <person name="Andreopoulos W."/>
            <person name="Labutti K."/>
            <person name="Pangilinan J."/>
            <person name="Ruiz-Duenas F.J."/>
            <person name="Barrasa J.M."/>
            <person name="Sanchez-Garcia M."/>
            <person name="Camarero S."/>
            <person name="Miyauchi S."/>
            <person name="Serrano A."/>
            <person name="Linde D."/>
            <person name="Babiker R."/>
            <person name="Drula E."/>
            <person name="Ayuso-Fernandez I."/>
            <person name="Pacheco R."/>
            <person name="Padilla G."/>
            <person name="Ferreira P."/>
            <person name="Barriuso J."/>
            <person name="Kellner H."/>
            <person name="Castanera R."/>
            <person name="Alfaro M."/>
            <person name="Ramirez L."/>
            <person name="Pisabarro A.G."/>
            <person name="Kuo A."/>
            <person name="Tritt A."/>
            <person name="Lipzen A."/>
            <person name="He G."/>
            <person name="Yan M."/>
            <person name="Ng V."/>
            <person name="Cullen D."/>
            <person name="Martin F."/>
            <person name="Rosso M.-N."/>
            <person name="Henrissat B."/>
            <person name="Hibbett D."/>
            <person name="Martinez A.T."/>
            <person name="Grigoriev I.V."/>
        </authorList>
    </citation>
    <scope>NUCLEOTIDE SEQUENCE</scope>
    <source>
        <strain evidence="1">ATCC 90797</strain>
    </source>
</reference>
<feature type="non-terminal residue" evidence="1">
    <location>
        <position position="214"/>
    </location>
</feature>
<feature type="non-terminal residue" evidence="1">
    <location>
        <position position="1"/>
    </location>
</feature>
<dbReference type="OrthoDB" id="2205812at2759"/>
<name>A0A9P6DFR6_PLEER</name>
<keyword evidence="2" id="KW-1185">Reference proteome</keyword>
<gene>
    <name evidence="1" type="ORF">BDN71DRAFT_1342013</name>
</gene>
<dbReference type="Proteomes" id="UP000807025">
    <property type="component" value="Unassembled WGS sequence"/>
</dbReference>
<dbReference type="EMBL" id="MU154567">
    <property type="protein sequence ID" value="KAF9494933.1"/>
    <property type="molecule type" value="Genomic_DNA"/>
</dbReference>
<accession>A0A9P6DFR6</accession>
<protein>
    <recommendedName>
        <fullName evidence="3">Reverse transcriptase domain-containing protein</fullName>
    </recommendedName>
</protein>
<evidence type="ECO:0000313" key="1">
    <source>
        <dbReference type="EMBL" id="KAF9494933.1"/>
    </source>
</evidence>
<sequence length="214" mass="24308">IRTSNIQGINIPGTNEKLVANLFADDTTIFLNKVDDFAILQNILDKWCLAAGARFNIKKTQLLPIGSADYRERVIHERQMNPGHQTIPDTMKIIPDGELTRILGAWVGNNGNQESLWTPVLENIDADLEQWEKSHPTTEGRKLIIQMVIGGRTQYLARVQGMPKRVEDGLRKRIRTFFWGDKRSPIKEAMIYMPIEYGGQGVLDIQARNEAIQI</sequence>
<dbReference type="AlphaFoldDB" id="A0A9P6DFR6"/>
<proteinExistence type="predicted"/>